<evidence type="ECO:0000256" key="6">
    <source>
        <dbReference type="ARBA" id="ARBA00022989"/>
    </source>
</evidence>
<dbReference type="AlphaFoldDB" id="A0A084VG45"/>
<keyword evidence="5" id="KW-0552">Olfaction</keyword>
<reference evidence="11 13" key="1">
    <citation type="journal article" date="2014" name="BMC Genomics">
        <title>Genome sequence of Anopheles sinensis provides insight into genetics basis of mosquito competence for malaria parasites.</title>
        <authorList>
            <person name="Zhou D."/>
            <person name="Zhang D."/>
            <person name="Ding G."/>
            <person name="Shi L."/>
            <person name="Hou Q."/>
            <person name="Ye Y."/>
            <person name="Xu Y."/>
            <person name="Zhou H."/>
            <person name="Xiong C."/>
            <person name="Li S."/>
            <person name="Yu J."/>
            <person name="Hong S."/>
            <person name="Yu X."/>
            <person name="Zou P."/>
            <person name="Chen C."/>
            <person name="Chang X."/>
            <person name="Wang W."/>
            <person name="Lv Y."/>
            <person name="Sun Y."/>
            <person name="Ma L."/>
            <person name="Shen B."/>
            <person name="Zhu C."/>
        </authorList>
    </citation>
    <scope>NUCLEOTIDE SEQUENCE [LARGE SCALE GENOMIC DNA]</scope>
</reference>
<dbReference type="GO" id="GO:0007165">
    <property type="term" value="P:signal transduction"/>
    <property type="evidence" value="ECO:0007669"/>
    <property type="project" value="UniProtKB-KW"/>
</dbReference>
<keyword evidence="9" id="KW-0807">Transducer</keyword>
<keyword evidence="2" id="KW-1003">Cell membrane</keyword>
<dbReference type="GO" id="GO:0004984">
    <property type="term" value="F:olfactory receptor activity"/>
    <property type="evidence" value="ECO:0007669"/>
    <property type="project" value="InterPro"/>
</dbReference>
<dbReference type="EnsemblMetazoa" id="ASIC004112-RA">
    <property type="protein sequence ID" value="ASIC004112-PA"/>
    <property type="gene ID" value="ASIC004112"/>
</dbReference>
<dbReference type="PANTHER" id="PTHR21137:SF35">
    <property type="entry name" value="ODORANT RECEPTOR 19A-RELATED"/>
    <property type="match status" value="1"/>
</dbReference>
<evidence type="ECO:0000313" key="13">
    <source>
        <dbReference type="Proteomes" id="UP000030765"/>
    </source>
</evidence>
<proteinExistence type="predicted"/>
<dbReference type="InterPro" id="IPR004117">
    <property type="entry name" value="7tm6_olfct_rcpt"/>
</dbReference>
<keyword evidence="4 10" id="KW-0812">Transmembrane</keyword>
<feature type="transmembrane region" description="Helical" evidence="10">
    <location>
        <begin position="137"/>
        <end position="155"/>
    </location>
</feature>
<keyword evidence="7 10" id="KW-0472">Membrane</keyword>
<evidence type="ECO:0000256" key="9">
    <source>
        <dbReference type="ARBA" id="ARBA00023224"/>
    </source>
</evidence>
<dbReference type="OrthoDB" id="7740027at2759"/>
<evidence type="ECO:0000256" key="1">
    <source>
        <dbReference type="ARBA" id="ARBA00004651"/>
    </source>
</evidence>
<gene>
    <name evidence="11" type="ORF">ZHAS_00004112</name>
</gene>
<evidence type="ECO:0000256" key="4">
    <source>
        <dbReference type="ARBA" id="ARBA00022692"/>
    </source>
</evidence>
<feature type="transmembrane region" description="Helical" evidence="10">
    <location>
        <begin position="48"/>
        <end position="67"/>
    </location>
</feature>
<evidence type="ECO:0000256" key="5">
    <source>
        <dbReference type="ARBA" id="ARBA00022725"/>
    </source>
</evidence>
<evidence type="ECO:0000256" key="10">
    <source>
        <dbReference type="SAM" id="Phobius"/>
    </source>
</evidence>
<comment type="subcellular location">
    <subcellularLocation>
        <location evidence="1">Cell membrane</location>
        <topology evidence="1">Multi-pass membrane protein</topology>
    </subcellularLocation>
</comment>
<accession>A0A084VG45</accession>
<keyword evidence="13" id="KW-1185">Reference proteome</keyword>
<keyword evidence="3" id="KW-0716">Sensory transduction</keyword>
<dbReference type="PANTHER" id="PTHR21137">
    <property type="entry name" value="ODORANT RECEPTOR"/>
    <property type="match status" value="1"/>
</dbReference>
<sequence length="410" mass="46942">MFILQRALKFAQVHFNVGEPSKHFCLLRCLDIVSPFMILERKRSELEIGFKTLCLSILFIHIVGLAYDILRQHDIRGALDIYSMLSVFVCIYVRPLCLRSFRESISAMDQLDANPRFRKGTPYGDAIRQQVVHKDNVYLGSAMAMHSFTVVLYIWHNLTTQNSFLTLVTYWPTDLSDVSPVLDKLAQTAYCLVAFLWGWSHAAGQVTIIVLLRIAVAEFRVFLESLVRLDEQIEETGKAYPELSHERIVCDLLHEHARRHQELIVVMMRLRKMLRIYTLVHFSLYMSIVATFMTRMLVITGASSLGTAVSLLATMIFFFETLGMCLLVEQLIQLNRKVNFALYSFDWPKCLPFGHAIKRTIMLMIMQSSNTNDFSAGGLTKISAELFAKSCRLVYTMMMCMANLANVNAE</sequence>
<dbReference type="Proteomes" id="UP000030765">
    <property type="component" value="Unassembled WGS sequence"/>
</dbReference>
<evidence type="ECO:0000256" key="8">
    <source>
        <dbReference type="ARBA" id="ARBA00023170"/>
    </source>
</evidence>
<feature type="transmembrane region" description="Helical" evidence="10">
    <location>
        <begin position="305"/>
        <end position="328"/>
    </location>
</feature>
<protein>
    <submittedName>
        <fullName evidence="11">AGAP002046-PA-like protein</fullName>
    </submittedName>
</protein>
<dbReference type="VEuPathDB" id="VectorBase:ASIS016592"/>
<evidence type="ECO:0000256" key="2">
    <source>
        <dbReference type="ARBA" id="ARBA00022475"/>
    </source>
</evidence>
<feature type="transmembrane region" description="Helical" evidence="10">
    <location>
        <begin position="79"/>
        <end position="98"/>
    </location>
</feature>
<evidence type="ECO:0000256" key="7">
    <source>
        <dbReference type="ARBA" id="ARBA00023136"/>
    </source>
</evidence>
<dbReference type="VEuPathDB" id="VectorBase:ASIC004112"/>
<dbReference type="GO" id="GO:0005886">
    <property type="term" value="C:plasma membrane"/>
    <property type="evidence" value="ECO:0007669"/>
    <property type="project" value="UniProtKB-SubCell"/>
</dbReference>
<feature type="transmembrane region" description="Helical" evidence="10">
    <location>
        <begin position="276"/>
        <end position="299"/>
    </location>
</feature>
<evidence type="ECO:0000313" key="11">
    <source>
        <dbReference type="EMBL" id="KFB36939.1"/>
    </source>
</evidence>
<dbReference type="GO" id="GO:0005549">
    <property type="term" value="F:odorant binding"/>
    <property type="evidence" value="ECO:0007669"/>
    <property type="project" value="InterPro"/>
</dbReference>
<evidence type="ECO:0000313" key="12">
    <source>
        <dbReference type="EnsemblMetazoa" id="ASIC004112-PA"/>
    </source>
</evidence>
<keyword evidence="8" id="KW-0675">Receptor</keyword>
<reference evidence="12" key="2">
    <citation type="submission" date="2020-05" db="UniProtKB">
        <authorList>
            <consortium name="EnsemblMetazoa"/>
        </authorList>
    </citation>
    <scope>IDENTIFICATION</scope>
</reference>
<dbReference type="EMBL" id="ATLV01012633">
    <property type="status" value="NOT_ANNOTATED_CDS"/>
    <property type="molecule type" value="Genomic_DNA"/>
</dbReference>
<dbReference type="EMBL" id="KE524806">
    <property type="protein sequence ID" value="KFB36939.1"/>
    <property type="molecule type" value="Genomic_DNA"/>
</dbReference>
<organism evidence="11">
    <name type="scientific">Anopheles sinensis</name>
    <name type="common">Mosquito</name>
    <dbReference type="NCBI Taxonomy" id="74873"/>
    <lineage>
        <taxon>Eukaryota</taxon>
        <taxon>Metazoa</taxon>
        <taxon>Ecdysozoa</taxon>
        <taxon>Arthropoda</taxon>
        <taxon>Hexapoda</taxon>
        <taxon>Insecta</taxon>
        <taxon>Pterygota</taxon>
        <taxon>Neoptera</taxon>
        <taxon>Endopterygota</taxon>
        <taxon>Diptera</taxon>
        <taxon>Nematocera</taxon>
        <taxon>Culicoidea</taxon>
        <taxon>Culicidae</taxon>
        <taxon>Anophelinae</taxon>
        <taxon>Anopheles</taxon>
    </lineage>
</organism>
<dbReference type="Pfam" id="PF02949">
    <property type="entry name" value="7tm_6"/>
    <property type="match status" value="1"/>
</dbReference>
<name>A0A084VG45_ANOSI</name>
<evidence type="ECO:0000256" key="3">
    <source>
        <dbReference type="ARBA" id="ARBA00022606"/>
    </source>
</evidence>
<keyword evidence="6 10" id="KW-1133">Transmembrane helix</keyword>
<dbReference type="OMA" id="LVHFSFY"/>